<dbReference type="InterPro" id="IPR027417">
    <property type="entry name" value="P-loop_NTPase"/>
</dbReference>
<dbReference type="InterPro" id="IPR041664">
    <property type="entry name" value="AAA_16"/>
</dbReference>
<keyword evidence="3" id="KW-1185">Reference proteome</keyword>
<sequence length="391" mass="41805">MAQPSPYTPGEISRGVPGRGDLIAEFEERLSLLVDLQRLVGRIHVAHGERGIGKTSLLRAYQRIAERRDVLCIWVTAGERTGLIAQLLREIRRETTTWPRSAAASVGKLLDSLTVTVGVPGVASVTKSGGAAEERADLEARELEEVLRAVLKNRDRVPALILFVDEIQTADADGIRTLAYAWQHLQAEGPDLPAAVFAAGLSNAPEHISGAVTFSERFAYRPLEMLSTGAQVSALTEPALALGVSWTPSALSTAAELAAGYPYALQLVGDSAWAAAGRPDPGGVVLDEHVDRARRLVDRDMGALFAARWSSTTPSEKAFLGALAWLQEGESGVERSALAGARGVSTTGISTVRSQLLEKGLIQTEGRGRVRITPIPGFVEFIRDQGENPHG</sequence>
<organism evidence="2 3">
    <name type="scientific">Microbacterium panaciterrae</name>
    <dbReference type="NCBI Taxonomy" id="985759"/>
    <lineage>
        <taxon>Bacteria</taxon>
        <taxon>Bacillati</taxon>
        <taxon>Actinomycetota</taxon>
        <taxon>Actinomycetes</taxon>
        <taxon>Micrococcales</taxon>
        <taxon>Microbacteriaceae</taxon>
        <taxon>Microbacterium</taxon>
    </lineage>
</organism>
<comment type="caution">
    <text evidence="2">The sequence shown here is derived from an EMBL/GenBank/DDBJ whole genome shotgun (WGS) entry which is preliminary data.</text>
</comment>
<dbReference type="Pfam" id="PF13191">
    <property type="entry name" value="AAA_16"/>
    <property type="match status" value="1"/>
</dbReference>
<reference evidence="3" key="1">
    <citation type="journal article" date="2019" name="Int. J. Syst. Evol. Microbiol.">
        <title>The Global Catalogue of Microorganisms (GCM) 10K type strain sequencing project: providing services to taxonomists for standard genome sequencing and annotation.</title>
        <authorList>
            <consortium name="The Broad Institute Genomics Platform"/>
            <consortium name="The Broad Institute Genome Sequencing Center for Infectious Disease"/>
            <person name="Wu L."/>
            <person name="Ma J."/>
        </authorList>
    </citation>
    <scope>NUCLEOTIDE SEQUENCE [LARGE SCALE GENOMIC DNA]</scope>
    <source>
        <strain evidence="3">JCM 17839</strain>
    </source>
</reference>
<protein>
    <submittedName>
        <fullName evidence="2">ATP-binding protein</fullName>
    </submittedName>
</protein>
<dbReference type="RefSeq" id="WP_345186204.1">
    <property type="nucleotide sequence ID" value="NZ_BAABGP010000012.1"/>
</dbReference>
<keyword evidence="2" id="KW-0547">Nucleotide-binding</keyword>
<name>A0ABP8PD03_9MICO</name>
<keyword evidence="2" id="KW-0067">ATP-binding</keyword>
<dbReference type="EMBL" id="BAABGP010000012">
    <property type="protein sequence ID" value="GAA4484617.1"/>
    <property type="molecule type" value="Genomic_DNA"/>
</dbReference>
<accession>A0ABP8PD03</accession>
<evidence type="ECO:0000313" key="2">
    <source>
        <dbReference type="EMBL" id="GAA4484617.1"/>
    </source>
</evidence>
<gene>
    <name evidence="2" type="ORF">GCM10023171_17770</name>
</gene>
<dbReference type="SUPFAM" id="SSF52540">
    <property type="entry name" value="P-loop containing nucleoside triphosphate hydrolases"/>
    <property type="match status" value="1"/>
</dbReference>
<dbReference type="GO" id="GO:0005524">
    <property type="term" value="F:ATP binding"/>
    <property type="evidence" value="ECO:0007669"/>
    <property type="project" value="UniProtKB-KW"/>
</dbReference>
<dbReference type="Gene3D" id="3.40.50.300">
    <property type="entry name" value="P-loop containing nucleotide triphosphate hydrolases"/>
    <property type="match status" value="1"/>
</dbReference>
<feature type="domain" description="Orc1-like AAA ATPase" evidence="1">
    <location>
        <begin position="17"/>
        <end position="186"/>
    </location>
</feature>
<evidence type="ECO:0000313" key="3">
    <source>
        <dbReference type="Proteomes" id="UP001500731"/>
    </source>
</evidence>
<dbReference type="Proteomes" id="UP001500731">
    <property type="component" value="Unassembled WGS sequence"/>
</dbReference>
<proteinExistence type="predicted"/>
<evidence type="ECO:0000259" key="1">
    <source>
        <dbReference type="Pfam" id="PF13191"/>
    </source>
</evidence>